<dbReference type="RefSeq" id="WP_344668000.1">
    <property type="nucleotide sequence ID" value="NZ_BAAAQN010000030.1"/>
</dbReference>
<evidence type="ECO:0000259" key="7">
    <source>
        <dbReference type="PROSITE" id="PS50203"/>
    </source>
</evidence>
<dbReference type="PROSITE" id="PS50203">
    <property type="entry name" value="CALPAIN_CAT"/>
    <property type="match status" value="1"/>
</dbReference>
<protein>
    <recommendedName>
        <fullName evidence="7">Calpain catalytic domain-containing protein</fullName>
    </recommendedName>
</protein>
<accession>A0ABN2UP58</accession>
<gene>
    <name evidence="8" type="ORF">GCM10009839_49090</name>
</gene>
<feature type="region of interest" description="Disordered" evidence="6">
    <location>
        <begin position="1"/>
        <end position="21"/>
    </location>
</feature>
<comment type="similarity">
    <text evidence="1">Belongs to the peptidase C2 family.</text>
</comment>
<organism evidence="8 9">
    <name type="scientific">Catenulispora yoronensis</name>
    <dbReference type="NCBI Taxonomy" id="450799"/>
    <lineage>
        <taxon>Bacteria</taxon>
        <taxon>Bacillati</taxon>
        <taxon>Actinomycetota</taxon>
        <taxon>Actinomycetes</taxon>
        <taxon>Catenulisporales</taxon>
        <taxon>Catenulisporaceae</taxon>
        <taxon>Catenulispora</taxon>
    </lineage>
</organism>
<sequence>MTNAAPADGGGSGLTTYDPWPGDPAAYEDVAARLTDREIQANQVRSGILGMINDPDLGHWLGESANAFKQTLGPLPTLLGQMVYAYGTAAQAVHTFAGQLRDGRASFAKMQSALLASGSAPAADGSVHGDVHSDQRRLSDGADQAAGQYNRAMRTCAQAVADSESDLRQVARTLSGSAYSDFNATFTGFGGELPSLAGLMNMGDDVGPSTVDPARILDTIAFLDGLLDDPGAGNQHHPELAGAQVYNRLQGMSPAELDALLAMMEPAQLDRLNSAIEAGSVPDRVAWANLLLRDIDSSTLGTVQQHLPALQPDWRTENVPSGLHWKDVDTGLFSPTGIDIGSDLHQGQDGDCWFMSSLAAIAQQSPDFFESRIHENPNGTYTVTFYRDGQPVEVTVDGQLPVNDRDQTVYTNPGGFKWVSLYEKAYAQYQGGYEALDGGNGARTGQAATRTSTGDHSLQEISQWVKDGRAVTTGSRKDGGGLWWDGDGEFIDGNKVVSAHEYWVDSVDLNADPPTITLKNPWGVASATDADKSIGRITLTESEWHEYFNKVSATPVRP</sequence>
<dbReference type="Pfam" id="PF00648">
    <property type="entry name" value="Peptidase_C2"/>
    <property type="match status" value="1"/>
</dbReference>
<evidence type="ECO:0000256" key="2">
    <source>
        <dbReference type="ARBA" id="ARBA00022670"/>
    </source>
</evidence>
<evidence type="ECO:0000313" key="9">
    <source>
        <dbReference type="Proteomes" id="UP001500751"/>
    </source>
</evidence>
<keyword evidence="2 5" id="KW-0645">Protease</keyword>
<feature type="active site" evidence="5">
    <location>
        <position position="500"/>
    </location>
</feature>
<dbReference type="PANTHER" id="PTHR10183">
    <property type="entry name" value="CALPAIN"/>
    <property type="match status" value="1"/>
</dbReference>
<evidence type="ECO:0000256" key="4">
    <source>
        <dbReference type="ARBA" id="ARBA00022807"/>
    </source>
</evidence>
<keyword evidence="3 5" id="KW-0378">Hydrolase</keyword>
<keyword evidence="4 5" id="KW-0788">Thiol protease</keyword>
<evidence type="ECO:0000256" key="6">
    <source>
        <dbReference type="SAM" id="MobiDB-lite"/>
    </source>
</evidence>
<comment type="caution">
    <text evidence="8">The sequence shown here is derived from an EMBL/GenBank/DDBJ whole genome shotgun (WGS) entry which is preliminary data.</text>
</comment>
<dbReference type="InterPro" id="IPR038765">
    <property type="entry name" value="Papain-like_cys_pep_sf"/>
</dbReference>
<feature type="active site" evidence="5">
    <location>
        <position position="520"/>
    </location>
</feature>
<reference evidence="8 9" key="1">
    <citation type="journal article" date="2019" name="Int. J. Syst. Evol. Microbiol.">
        <title>The Global Catalogue of Microorganisms (GCM) 10K type strain sequencing project: providing services to taxonomists for standard genome sequencing and annotation.</title>
        <authorList>
            <consortium name="The Broad Institute Genomics Platform"/>
            <consortium name="The Broad Institute Genome Sequencing Center for Infectious Disease"/>
            <person name="Wu L."/>
            <person name="Ma J."/>
        </authorList>
    </citation>
    <scope>NUCLEOTIDE SEQUENCE [LARGE SCALE GENOMIC DNA]</scope>
    <source>
        <strain evidence="8 9">JCM 16014</strain>
    </source>
</reference>
<feature type="compositionally biased region" description="Basic and acidic residues" evidence="6">
    <location>
        <begin position="127"/>
        <end position="139"/>
    </location>
</feature>
<dbReference type="Proteomes" id="UP001500751">
    <property type="component" value="Unassembled WGS sequence"/>
</dbReference>
<dbReference type="InterPro" id="IPR022684">
    <property type="entry name" value="Calpain_cysteine_protease"/>
</dbReference>
<dbReference type="PANTHER" id="PTHR10183:SF379">
    <property type="entry name" value="CALPAIN-5"/>
    <property type="match status" value="1"/>
</dbReference>
<proteinExistence type="inferred from homology"/>
<dbReference type="InterPro" id="IPR001300">
    <property type="entry name" value="Peptidase_C2_calpain_cat"/>
</dbReference>
<keyword evidence="9" id="KW-1185">Reference proteome</keyword>
<feature type="region of interest" description="Disordered" evidence="6">
    <location>
        <begin position="119"/>
        <end position="139"/>
    </location>
</feature>
<feature type="domain" description="Calpain catalytic" evidence="7">
    <location>
        <begin position="342"/>
        <end position="544"/>
    </location>
</feature>
<evidence type="ECO:0000256" key="3">
    <source>
        <dbReference type="ARBA" id="ARBA00022801"/>
    </source>
</evidence>
<dbReference type="PRINTS" id="PR00704">
    <property type="entry name" value="CALPAIN"/>
</dbReference>
<dbReference type="EMBL" id="BAAAQN010000030">
    <property type="protein sequence ID" value="GAA2040964.1"/>
    <property type="molecule type" value="Genomic_DNA"/>
</dbReference>
<evidence type="ECO:0000256" key="1">
    <source>
        <dbReference type="ARBA" id="ARBA00007623"/>
    </source>
</evidence>
<evidence type="ECO:0000313" key="8">
    <source>
        <dbReference type="EMBL" id="GAA2040964.1"/>
    </source>
</evidence>
<evidence type="ECO:0000256" key="5">
    <source>
        <dbReference type="PROSITE-ProRule" id="PRU00239"/>
    </source>
</evidence>
<feature type="active site" evidence="5">
    <location>
        <position position="352"/>
    </location>
</feature>
<name>A0ABN2UP58_9ACTN</name>
<dbReference type="SMART" id="SM00230">
    <property type="entry name" value="CysPc"/>
    <property type="match status" value="1"/>
</dbReference>
<dbReference type="SUPFAM" id="SSF54001">
    <property type="entry name" value="Cysteine proteinases"/>
    <property type="match status" value="1"/>
</dbReference>